<keyword evidence="2 5" id="KW-0238">DNA-binding</keyword>
<evidence type="ECO:0000256" key="3">
    <source>
        <dbReference type="ARBA" id="ARBA00023155"/>
    </source>
</evidence>
<dbReference type="PANTHER" id="PTHR24324:SF5">
    <property type="entry name" value="HEMATOPOIETICALLY-EXPRESSED HOMEOBOX PROTEIN HHEX"/>
    <property type="match status" value="1"/>
</dbReference>
<protein>
    <recommendedName>
        <fullName evidence="8">Homeobox domain-containing protein</fullName>
    </recommendedName>
</protein>
<feature type="region of interest" description="Disordered" evidence="7">
    <location>
        <begin position="43"/>
        <end position="82"/>
    </location>
</feature>
<dbReference type="GO" id="GO:0006357">
    <property type="term" value="P:regulation of transcription by RNA polymerase II"/>
    <property type="evidence" value="ECO:0007669"/>
    <property type="project" value="TreeGrafter"/>
</dbReference>
<feature type="DNA-binding region" description="Homeobox" evidence="5">
    <location>
        <begin position="74"/>
        <end position="133"/>
    </location>
</feature>
<dbReference type="PROSITE" id="PS50071">
    <property type="entry name" value="HOMEOBOX_2"/>
    <property type="match status" value="1"/>
</dbReference>
<accession>A0A8H4BFV4</accession>
<reference evidence="9 10" key="1">
    <citation type="submission" date="2019-09" db="EMBL/GenBank/DDBJ databases">
        <authorList>
            <consortium name="DOE Joint Genome Institute"/>
            <person name="Mondo S.J."/>
            <person name="Navarro-Mendoza M.I."/>
            <person name="Perez-Arques C."/>
            <person name="Panchal S."/>
            <person name="Nicolas F.E."/>
            <person name="Ganguly P."/>
            <person name="Pangilinan J."/>
            <person name="Grigoriev I."/>
            <person name="Heitman J."/>
            <person name="Sanya K."/>
            <person name="Garre V."/>
        </authorList>
    </citation>
    <scope>NUCLEOTIDE SEQUENCE [LARGE SCALE GENOMIC DNA]</scope>
    <source>
        <strain evidence="9 10">MU402</strain>
    </source>
</reference>
<feature type="compositionally biased region" description="Low complexity" evidence="7">
    <location>
        <begin position="172"/>
        <end position="201"/>
    </location>
</feature>
<name>A0A8H4BFV4_MUCCL</name>
<dbReference type="Pfam" id="PF00046">
    <property type="entry name" value="Homeodomain"/>
    <property type="match status" value="1"/>
</dbReference>
<dbReference type="SUPFAM" id="SSF46689">
    <property type="entry name" value="Homeodomain-like"/>
    <property type="match status" value="1"/>
</dbReference>
<comment type="subcellular location">
    <subcellularLocation>
        <location evidence="1 5 6">Nucleus</location>
    </subcellularLocation>
</comment>
<evidence type="ECO:0000259" key="8">
    <source>
        <dbReference type="PROSITE" id="PS50071"/>
    </source>
</evidence>
<evidence type="ECO:0000256" key="4">
    <source>
        <dbReference type="ARBA" id="ARBA00023242"/>
    </source>
</evidence>
<keyword evidence="3 5" id="KW-0371">Homeobox</keyword>
<dbReference type="SMART" id="SM00389">
    <property type="entry name" value="HOX"/>
    <property type="match status" value="1"/>
</dbReference>
<evidence type="ECO:0000313" key="9">
    <source>
        <dbReference type="EMBL" id="KAF1801354.1"/>
    </source>
</evidence>
<gene>
    <name evidence="9" type="ORF">FB192DRAFT_1329222</name>
</gene>
<dbReference type="AlphaFoldDB" id="A0A8H4BFV4"/>
<evidence type="ECO:0000256" key="1">
    <source>
        <dbReference type="ARBA" id="ARBA00004123"/>
    </source>
</evidence>
<evidence type="ECO:0000313" key="10">
    <source>
        <dbReference type="Proteomes" id="UP000469890"/>
    </source>
</evidence>
<dbReference type="GO" id="GO:0005634">
    <property type="term" value="C:nucleus"/>
    <property type="evidence" value="ECO:0007669"/>
    <property type="project" value="UniProtKB-SubCell"/>
</dbReference>
<evidence type="ECO:0000256" key="7">
    <source>
        <dbReference type="SAM" id="MobiDB-lite"/>
    </source>
</evidence>
<evidence type="ECO:0000256" key="6">
    <source>
        <dbReference type="RuleBase" id="RU000682"/>
    </source>
</evidence>
<dbReference type="GO" id="GO:0030154">
    <property type="term" value="P:cell differentiation"/>
    <property type="evidence" value="ECO:0007669"/>
    <property type="project" value="TreeGrafter"/>
</dbReference>
<sequence length="212" mass="24431">MHSSSTVLPPISDLFHTHHSTHTSSSMSRSSVLDIANLLSSPATSESDYHHRRQHHSHATTTTHQRSTANHRDLKAKRKRASPNQLVVLNRIFNQTYFPSTEIRIELGKQLGMSPRTVQIWFQNKRQALRSRGKHHDSPPSSFYLPPISPPRSPSSDLCQPNYSLPPLRLVPPHASQYQHHQYQYQQQQQQYSPSMSYPSPNSIDHLPYREY</sequence>
<evidence type="ECO:0000256" key="5">
    <source>
        <dbReference type="PROSITE-ProRule" id="PRU00108"/>
    </source>
</evidence>
<dbReference type="InterPro" id="IPR051000">
    <property type="entry name" value="Homeobox_DNA-bind_prot"/>
</dbReference>
<evidence type="ECO:0000256" key="2">
    <source>
        <dbReference type="ARBA" id="ARBA00023125"/>
    </source>
</evidence>
<dbReference type="InterPro" id="IPR001356">
    <property type="entry name" value="HD"/>
</dbReference>
<dbReference type="GO" id="GO:0000978">
    <property type="term" value="F:RNA polymerase II cis-regulatory region sequence-specific DNA binding"/>
    <property type="evidence" value="ECO:0007669"/>
    <property type="project" value="TreeGrafter"/>
</dbReference>
<dbReference type="EMBL" id="JAAECE010000005">
    <property type="protein sequence ID" value="KAF1801354.1"/>
    <property type="molecule type" value="Genomic_DNA"/>
</dbReference>
<dbReference type="Proteomes" id="UP000469890">
    <property type="component" value="Unassembled WGS sequence"/>
</dbReference>
<dbReference type="PANTHER" id="PTHR24324">
    <property type="entry name" value="HOMEOBOX PROTEIN HHEX"/>
    <property type="match status" value="1"/>
</dbReference>
<feature type="region of interest" description="Disordered" evidence="7">
    <location>
        <begin position="129"/>
        <end position="212"/>
    </location>
</feature>
<dbReference type="InterPro" id="IPR009057">
    <property type="entry name" value="Homeodomain-like_sf"/>
</dbReference>
<feature type="compositionally biased region" description="Low complexity" evidence="7">
    <location>
        <begin position="59"/>
        <end position="68"/>
    </location>
</feature>
<organism evidence="9 10">
    <name type="scientific">Mucor circinelloides f. lusitanicus</name>
    <name type="common">Mucor racemosus var. lusitanicus</name>
    <dbReference type="NCBI Taxonomy" id="29924"/>
    <lineage>
        <taxon>Eukaryota</taxon>
        <taxon>Fungi</taxon>
        <taxon>Fungi incertae sedis</taxon>
        <taxon>Mucoromycota</taxon>
        <taxon>Mucoromycotina</taxon>
        <taxon>Mucoromycetes</taxon>
        <taxon>Mucorales</taxon>
        <taxon>Mucorineae</taxon>
        <taxon>Mucoraceae</taxon>
        <taxon>Mucor</taxon>
    </lineage>
</organism>
<comment type="caution">
    <text evidence="9">The sequence shown here is derived from an EMBL/GenBank/DDBJ whole genome shotgun (WGS) entry which is preliminary data.</text>
</comment>
<dbReference type="CDD" id="cd00086">
    <property type="entry name" value="homeodomain"/>
    <property type="match status" value="1"/>
</dbReference>
<feature type="domain" description="Homeobox" evidence="8">
    <location>
        <begin position="72"/>
        <end position="132"/>
    </location>
</feature>
<proteinExistence type="predicted"/>
<keyword evidence="4 5" id="KW-0539">Nucleus</keyword>
<dbReference type="Gene3D" id="1.10.10.60">
    <property type="entry name" value="Homeodomain-like"/>
    <property type="match status" value="1"/>
</dbReference>